<gene>
    <name evidence="2" type="ORF">Q31b_48060</name>
</gene>
<reference evidence="2 3" key="1">
    <citation type="submission" date="2019-02" db="EMBL/GenBank/DDBJ databases">
        <title>Deep-cultivation of Planctomycetes and their phenomic and genomic characterization uncovers novel biology.</title>
        <authorList>
            <person name="Wiegand S."/>
            <person name="Jogler M."/>
            <person name="Boedeker C."/>
            <person name="Pinto D."/>
            <person name="Vollmers J."/>
            <person name="Rivas-Marin E."/>
            <person name="Kohn T."/>
            <person name="Peeters S.H."/>
            <person name="Heuer A."/>
            <person name="Rast P."/>
            <person name="Oberbeckmann S."/>
            <person name="Bunk B."/>
            <person name="Jeske O."/>
            <person name="Meyerdierks A."/>
            <person name="Storesund J.E."/>
            <person name="Kallscheuer N."/>
            <person name="Luecker S."/>
            <person name="Lage O.M."/>
            <person name="Pohl T."/>
            <person name="Merkel B.J."/>
            <person name="Hornburger P."/>
            <person name="Mueller R.-W."/>
            <person name="Bruemmer F."/>
            <person name="Labrenz M."/>
            <person name="Spormann A.M."/>
            <person name="Op Den Camp H."/>
            <person name="Overmann J."/>
            <person name="Amann R."/>
            <person name="Jetten M.S.M."/>
            <person name="Mascher T."/>
            <person name="Medema M.H."/>
            <person name="Devos D.P."/>
            <person name="Kaster A.-K."/>
            <person name="Ovreas L."/>
            <person name="Rohde M."/>
            <person name="Galperin M.Y."/>
            <person name="Jogler C."/>
        </authorList>
    </citation>
    <scope>NUCLEOTIDE SEQUENCE [LARGE SCALE GENOMIC DNA]</scope>
    <source>
        <strain evidence="2 3">Q31b</strain>
    </source>
</reference>
<accession>A0A5C6DJV7</accession>
<evidence type="ECO:0000313" key="3">
    <source>
        <dbReference type="Proteomes" id="UP000315471"/>
    </source>
</evidence>
<comment type="caution">
    <text evidence="2">The sequence shown here is derived from an EMBL/GenBank/DDBJ whole genome shotgun (WGS) entry which is preliminary data.</text>
</comment>
<evidence type="ECO:0000313" key="2">
    <source>
        <dbReference type="EMBL" id="TWU36525.1"/>
    </source>
</evidence>
<feature type="region of interest" description="Disordered" evidence="1">
    <location>
        <begin position="275"/>
        <end position="307"/>
    </location>
</feature>
<dbReference type="RefSeq" id="WP_231617775.1">
    <property type="nucleotide sequence ID" value="NZ_SJPY01000008.1"/>
</dbReference>
<dbReference type="EMBL" id="SJPY01000008">
    <property type="protein sequence ID" value="TWU36525.1"/>
    <property type="molecule type" value="Genomic_DNA"/>
</dbReference>
<proteinExistence type="predicted"/>
<dbReference type="Proteomes" id="UP000315471">
    <property type="component" value="Unassembled WGS sequence"/>
</dbReference>
<name>A0A5C6DJV7_9BACT</name>
<keyword evidence="3" id="KW-1185">Reference proteome</keyword>
<protein>
    <submittedName>
        <fullName evidence="2">Uncharacterized protein</fullName>
    </submittedName>
</protein>
<organism evidence="2 3">
    <name type="scientific">Novipirellula aureliae</name>
    <dbReference type="NCBI Taxonomy" id="2527966"/>
    <lineage>
        <taxon>Bacteria</taxon>
        <taxon>Pseudomonadati</taxon>
        <taxon>Planctomycetota</taxon>
        <taxon>Planctomycetia</taxon>
        <taxon>Pirellulales</taxon>
        <taxon>Pirellulaceae</taxon>
        <taxon>Novipirellula</taxon>
    </lineage>
</organism>
<evidence type="ECO:0000256" key="1">
    <source>
        <dbReference type="SAM" id="MobiDB-lite"/>
    </source>
</evidence>
<sequence length="446" mass="48641">MAVSVVDLIKDPMLCGISYKIHYELLRCQSHISGYSNEYVAACFPPYPPSDSDMQICLLLRCFYTPKSMLGLAFAIPLLFSASGCEQSDPVVTYEIPTEAPAAFRGDTQQMLAAMFPAEGKTWFFKVTGPESAIELVESDLKNFVTNVKFTGGNPDLSELPEGWRIGADKPMRFASVNIDTPEKQLDLSISSLSTQSDWDAEVLANVNRWRRQFGIPPSSKKWAEGEAFEVAAADEQAIWVDLKTEATDDNPAMAAGPMTAPPMADVMNSRMPNDDVHSGLAMPASAAEQPATAESQEDAKEDADANSKIKYERPDGWRTGRMSSMRLAAFNVGPEDAEAEITIIPAGGDLRGNVARWLGQIRPSGVSDETVDKMIEDAEKIVVDGKESQRFILEGEESDGKTTSIDATIVPLEDGFSLFIKMTGPAETVADQYEATTSFIQSLKL</sequence>
<dbReference type="AlphaFoldDB" id="A0A5C6DJV7"/>